<organism evidence="3 4">
    <name type="scientific">Hypsizygus marmoreus</name>
    <name type="common">White beech mushroom</name>
    <name type="synonym">Agaricus marmoreus</name>
    <dbReference type="NCBI Taxonomy" id="39966"/>
    <lineage>
        <taxon>Eukaryota</taxon>
        <taxon>Fungi</taxon>
        <taxon>Dikarya</taxon>
        <taxon>Basidiomycota</taxon>
        <taxon>Agaricomycotina</taxon>
        <taxon>Agaricomycetes</taxon>
        <taxon>Agaricomycetidae</taxon>
        <taxon>Agaricales</taxon>
        <taxon>Tricholomatineae</taxon>
        <taxon>Lyophyllaceae</taxon>
        <taxon>Hypsizygus</taxon>
    </lineage>
</organism>
<evidence type="ECO:0000256" key="1">
    <source>
        <dbReference type="SAM" id="MobiDB-lite"/>
    </source>
</evidence>
<dbReference type="EMBL" id="LUEZ02000069">
    <property type="protein sequence ID" value="RDB20259.1"/>
    <property type="molecule type" value="Genomic_DNA"/>
</dbReference>
<protein>
    <recommendedName>
        <fullName evidence="2">DUF6697 domain-containing protein</fullName>
    </recommendedName>
</protein>
<name>A0A369JDP6_HYPMA</name>
<evidence type="ECO:0000313" key="3">
    <source>
        <dbReference type="EMBL" id="RDB20259.1"/>
    </source>
</evidence>
<dbReference type="STRING" id="39966.A0A369JDP6"/>
<accession>A0A369JDP6</accession>
<feature type="domain" description="DUF6697" evidence="2">
    <location>
        <begin position="127"/>
        <end position="317"/>
    </location>
</feature>
<dbReference type="Pfam" id="PF20411">
    <property type="entry name" value="DUF6697"/>
    <property type="match status" value="1"/>
</dbReference>
<feature type="region of interest" description="Disordered" evidence="1">
    <location>
        <begin position="1"/>
        <end position="41"/>
    </location>
</feature>
<dbReference type="Proteomes" id="UP000076154">
    <property type="component" value="Unassembled WGS sequence"/>
</dbReference>
<dbReference type="InParanoid" id="A0A369JDP6"/>
<feature type="compositionally biased region" description="Basic and acidic residues" evidence="1">
    <location>
        <begin position="326"/>
        <end position="339"/>
    </location>
</feature>
<keyword evidence="4" id="KW-1185">Reference proteome</keyword>
<sequence>MEPTTPVPSPPITNPEKLSAAPLGTTQDQARSANNPTQKTRRGALMEAIILRHIDSVFPGRLTRLGILHGEESIEDIDQKMEGLKNPIAKFRRGRALTHDTVRARLHTVGYDLYPIPLDKLIQDVIVKREFLSKLYGGSGVPTFPNIGATFDHGLHDFMYPNLDHNPHCPQVPGASGLFFEAEGVHAFPWPKIQRVITRIQSGWWQYQGQYRLEPSVSLTRREWASQGSKFHNTWAKEIHKKQWGKVVRAKIFLRETLGREFSQAELLKAIASERSFRAEVTPDKIIRAFARGEESIAVWTMKCVGYDNEFQHNIANKFPTWELQHKDSTTQKRQKQGETQKTGPNVGKKRKRVMREAISDEDGDSSTDSDVDELVYSARGTRSRPIVL</sequence>
<evidence type="ECO:0000259" key="2">
    <source>
        <dbReference type="Pfam" id="PF20411"/>
    </source>
</evidence>
<reference evidence="3" key="1">
    <citation type="submission" date="2018-04" db="EMBL/GenBank/DDBJ databases">
        <title>Whole genome sequencing of Hypsizygus marmoreus.</title>
        <authorList>
            <person name="Choi I.-G."/>
            <person name="Min B."/>
            <person name="Kim J.-G."/>
            <person name="Kim S."/>
            <person name="Oh Y.-L."/>
            <person name="Kong W.-S."/>
            <person name="Park H."/>
            <person name="Jeong J."/>
            <person name="Song E.-S."/>
        </authorList>
    </citation>
    <scope>NUCLEOTIDE SEQUENCE [LARGE SCALE GENOMIC DNA]</scope>
    <source>
        <strain evidence="3">51987-8</strain>
    </source>
</reference>
<dbReference type="OrthoDB" id="3176940at2759"/>
<proteinExistence type="predicted"/>
<feature type="compositionally biased region" description="Pro residues" evidence="1">
    <location>
        <begin position="1"/>
        <end position="13"/>
    </location>
</feature>
<feature type="region of interest" description="Disordered" evidence="1">
    <location>
        <begin position="326"/>
        <end position="389"/>
    </location>
</feature>
<feature type="compositionally biased region" description="Acidic residues" evidence="1">
    <location>
        <begin position="360"/>
        <end position="374"/>
    </location>
</feature>
<dbReference type="AlphaFoldDB" id="A0A369JDP6"/>
<evidence type="ECO:0000313" key="4">
    <source>
        <dbReference type="Proteomes" id="UP000076154"/>
    </source>
</evidence>
<feature type="compositionally biased region" description="Polar residues" evidence="1">
    <location>
        <begin position="24"/>
        <end position="38"/>
    </location>
</feature>
<comment type="caution">
    <text evidence="3">The sequence shown here is derived from an EMBL/GenBank/DDBJ whole genome shotgun (WGS) entry which is preliminary data.</text>
</comment>
<gene>
    <name evidence="3" type="ORF">Hypma_012580</name>
</gene>
<dbReference type="InterPro" id="IPR046520">
    <property type="entry name" value="DUF6697"/>
</dbReference>